<keyword evidence="6" id="KW-0594">Phospholipid biosynthesis</keyword>
<feature type="region of interest" description="Disordered" evidence="9">
    <location>
        <begin position="1"/>
        <end position="187"/>
    </location>
</feature>
<evidence type="ECO:0000313" key="12">
    <source>
        <dbReference type="Proteomes" id="UP000076727"/>
    </source>
</evidence>
<dbReference type="PANTHER" id="PTHR10739:SF13">
    <property type="entry name" value="CHOLINE-PHOSPHATE CYTIDYLYLTRANSFERASE"/>
    <property type="match status" value="1"/>
</dbReference>
<evidence type="ECO:0000256" key="1">
    <source>
        <dbReference type="ARBA" id="ARBA00010101"/>
    </source>
</evidence>
<evidence type="ECO:0000256" key="6">
    <source>
        <dbReference type="ARBA" id="ARBA00023209"/>
    </source>
</evidence>
<keyword evidence="3" id="KW-0808">Transferase</keyword>
<name>A0A165LTX3_9APHY</name>
<dbReference type="SUPFAM" id="SSF52374">
    <property type="entry name" value="Nucleotidylyl transferase"/>
    <property type="match status" value="1"/>
</dbReference>
<evidence type="ECO:0000313" key="11">
    <source>
        <dbReference type="EMBL" id="KZT64845.1"/>
    </source>
</evidence>
<evidence type="ECO:0000256" key="3">
    <source>
        <dbReference type="ARBA" id="ARBA00022679"/>
    </source>
</evidence>
<dbReference type="InterPro" id="IPR014729">
    <property type="entry name" value="Rossmann-like_a/b/a_fold"/>
</dbReference>
<sequence length="453" mass="47921">MADTASAAQLAPQRRTLHSKRSFGTKHAMQQHPHHRALDSPAAYDASEEDNDPTTDDAASAVAVPPPRPAPSSSPAAARKGPPRPRAAVLAADDDHSGTDSPTYDGDVESTTTTPGPRDRDRTAASDYGFGYDSSASTSTGTQPAPPSPVPTSAPASPSAHAPIPAPVSSSTLPLPLSAPAEPPPAAIARDAFDPAKLTPADIQAYVARAVAGADPARAYRINPPPPDRPARIYADGVYDLFHFGHALQLRQAKLSFPPIPAASLAAAAGTHEEDAGAAVGTALGPLDHAPPQGSVPGVYLLVGVNSDEQCAEHKNMAVMNHAERCEAVRHCRWVDEVVPEAPWVITEEFLQKYQIDYVAHDEDPYVSAGIDDVYGYCKSQGKFLPTRRTPGVSTSELLERIVSRYRMRVFDKKLRKMGHAELAVEGSDWDDSRPGSLRPSRAASPGPGPGPR</sequence>
<feature type="domain" description="Cytidyltransferase-like" evidence="10">
    <location>
        <begin position="301"/>
        <end position="400"/>
    </location>
</feature>
<dbReference type="InterPro" id="IPR041723">
    <property type="entry name" value="CCT"/>
</dbReference>
<keyword evidence="4" id="KW-0548">Nucleotidyltransferase</keyword>
<comment type="similarity">
    <text evidence="1">Belongs to the cytidylyltransferase family.</text>
</comment>
<dbReference type="CDD" id="cd02174">
    <property type="entry name" value="CCT"/>
    <property type="match status" value="1"/>
</dbReference>
<evidence type="ECO:0000256" key="5">
    <source>
        <dbReference type="ARBA" id="ARBA00023098"/>
    </source>
</evidence>
<dbReference type="GO" id="GO:0004105">
    <property type="term" value="F:choline-phosphate cytidylyltransferase activity"/>
    <property type="evidence" value="ECO:0007669"/>
    <property type="project" value="UniProtKB-EC"/>
</dbReference>
<gene>
    <name evidence="11" type="ORF">DAEQUDRAFT_732133</name>
</gene>
<evidence type="ECO:0000256" key="2">
    <source>
        <dbReference type="ARBA" id="ARBA00022516"/>
    </source>
</evidence>
<protein>
    <recommendedName>
        <fullName evidence="8">choline-phosphate cytidylyltransferase</fullName>
        <ecNumber evidence="8">2.7.7.15</ecNumber>
    </recommendedName>
</protein>
<organism evidence="11 12">
    <name type="scientific">Daedalea quercina L-15889</name>
    <dbReference type="NCBI Taxonomy" id="1314783"/>
    <lineage>
        <taxon>Eukaryota</taxon>
        <taxon>Fungi</taxon>
        <taxon>Dikarya</taxon>
        <taxon>Basidiomycota</taxon>
        <taxon>Agaricomycotina</taxon>
        <taxon>Agaricomycetes</taxon>
        <taxon>Polyporales</taxon>
        <taxon>Fomitopsis</taxon>
    </lineage>
</organism>
<evidence type="ECO:0000259" key="10">
    <source>
        <dbReference type="Pfam" id="PF01467"/>
    </source>
</evidence>
<evidence type="ECO:0000256" key="8">
    <source>
        <dbReference type="ARBA" id="ARBA00026101"/>
    </source>
</evidence>
<dbReference type="AlphaFoldDB" id="A0A165LTX3"/>
<dbReference type="GO" id="GO:0031210">
    <property type="term" value="F:phosphatidylcholine binding"/>
    <property type="evidence" value="ECO:0007669"/>
    <property type="project" value="TreeGrafter"/>
</dbReference>
<accession>A0A165LTX3</accession>
<feature type="compositionally biased region" description="Basic residues" evidence="9">
    <location>
        <begin position="15"/>
        <end position="24"/>
    </location>
</feature>
<dbReference type="Proteomes" id="UP000076727">
    <property type="component" value="Unassembled WGS sequence"/>
</dbReference>
<dbReference type="OrthoDB" id="17102at2759"/>
<dbReference type="EC" id="2.7.7.15" evidence="8"/>
<dbReference type="PANTHER" id="PTHR10739">
    <property type="entry name" value="CYTIDYLYLTRANSFERASE"/>
    <property type="match status" value="1"/>
</dbReference>
<keyword evidence="2" id="KW-0444">Lipid biosynthesis</keyword>
<keyword evidence="7" id="KW-1208">Phospholipid metabolism</keyword>
<dbReference type="EMBL" id="KV429117">
    <property type="protein sequence ID" value="KZT64845.1"/>
    <property type="molecule type" value="Genomic_DNA"/>
</dbReference>
<feature type="region of interest" description="Disordered" evidence="9">
    <location>
        <begin position="425"/>
        <end position="453"/>
    </location>
</feature>
<feature type="compositionally biased region" description="Acidic residues" evidence="9">
    <location>
        <begin position="46"/>
        <end position="55"/>
    </location>
</feature>
<feature type="compositionally biased region" description="Low complexity" evidence="9">
    <location>
        <begin position="153"/>
        <end position="180"/>
    </location>
</feature>
<keyword evidence="5" id="KW-0443">Lipid metabolism</keyword>
<reference evidence="11 12" key="1">
    <citation type="journal article" date="2016" name="Mol. Biol. Evol.">
        <title>Comparative Genomics of Early-Diverging Mushroom-Forming Fungi Provides Insights into the Origins of Lignocellulose Decay Capabilities.</title>
        <authorList>
            <person name="Nagy L.G."/>
            <person name="Riley R."/>
            <person name="Tritt A."/>
            <person name="Adam C."/>
            <person name="Daum C."/>
            <person name="Floudas D."/>
            <person name="Sun H."/>
            <person name="Yadav J.S."/>
            <person name="Pangilinan J."/>
            <person name="Larsson K.H."/>
            <person name="Matsuura K."/>
            <person name="Barry K."/>
            <person name="Labutti K."/>
            <person name="Kuo R."/>
            <person name="Ohm R.A."/>
            <person name="Bhattacharya S.S."/>
            <person name="Shirouzu T."/>
            <person name="Yoshinaga Y."/>
            <person name="Martin F.M."/>
            <person name="Grigoriev I.V."/>
            <person name="Hibbett D.S."/>
        </authorList>
    </citation>
    <scope>NUCLEOTIDE SEQUENCE [LARGE SCALE GENOMIC DNA]</scope>
    <source>
        <strain evidence="11 12">L-15889</strain>
    </source>
</reference>
<evidence type="ECO:0000256" key="4">
    <source>
        <dbReference type="ARBA" id="ARBA00022695"/>
    </source>
</evidence>
<dbReference type="Pfam" id="PF01467">
    <property type="entry name" value="CTP_transf_like"/>
    <property type="match status" value="1"/>
</dbReference>
<dbReference type="InterPro" id="IPR004821">
    <property type="entry name" value="Cyt_trans-like"/>
</dbReference>
<evidence type="ECO:0000256" key="7">
    <source>
        <dbReference type="ARBA" id="ARBA00023264"/>
    </source>
</evidence>
<proteinExistence type="inferred from homology"/>
<keyword evidence="12" id="KW-1185">Reference proteome</keyword>
<dbReference type="InterPro" id="IPR045049">
    <property type="entry name" value="Pcy1-like"/>
</dbReference>
<dbReference type="GO" id="GO:0005635">
    <property type="term" value="C:nuclear envelope"/>
    <property type="evidence" value="ECO:0007669"/>
    <property type="project" value="TreeGrafter"/>
</dbReference>
<feature type="compositionally biased region" description="Polar residues" evidence="9">
    <location>
        <begin position="134"/>
        <end position="143"/>
    </location>
</feature>
<dbReference type="Gene3D" id="3.40.50.620">
    <property type="entry name" value="HUPs"/>
    <property type="match status" value="1"/>
</dbReference>
<evidence type="ECO:0000256" key="9">
    <source>
        <dbReference type="SAM" id="MobiDB-lite"/>
    </source>
</evidence>
<dbReference type="STRING" id="1314783.A0A165LTX3"/>